<protein>
    <submittedName>
        <fullName evidence="2">DUF2787 domain-containing protein</fullName>
    </submittedName>
</protein>
<evidence type="ECO:0000313" key="1">
    <source>
        <dbReference type="EMBL" id="BBS33974.1"/>
    </source>
</evidence>
<reference evidence="2 3" key="1">
    <citation type="submission" date="2018-04" db="EMBL/GenBank/DDBJ databases">
        <title>Genome sequencing reveals highly heavy metal resistance and biotechnology application of the novel Enterobacter cloacae amazonensis isolated from wastewater river in Manaus - Amazonas.</title>
        <authorList>
            <person name="Astolfi M.C.T."/>
            <person name="Carvalho E.B.D.S."/>
            <person name="Lacerda L.B."/>
            <person name="Pinto M.V."/>
            <person name="Nogueira V.B."/>
            <person name="Barros A.M."/>
            <person name="Astolfi-Filho S."/>
        </authorList>
    </citation>
    <scope>NUCLEOTIDE SEQUENCE [LARGE SCALE GENOMIC DNA]</scope>
    <source>
        <strain evidence="3">amazonensis</strain>
        <strain evidence="2">Amazonensis</strain>
    </source>
</reference>
<accession>A0A2T4Y446</accession>
<proteinExistence type="predicted"/>
<gene>
    <name evidence="2" type="ORF">DA103_02050</name>
    <name evidence="1" type="ORF">WP5S18C02_41800</name>
</gene>
<dbReference type="OrthoDB" id="5589278at2"/>
<dbReference type="Proteomes" id="UP000241614">
    <property type="component" value="Unassembled WGS sequence"/>
</dbReference>
<evidence type="ECO:0000313" key="4">
    <source>
        <dbReference type="Proteomes" id="UP000515488"/>
    </source>
</evidence>
<dbReference type="EMBL" id="AP022126">
    <property type="protein sequence ID" value="BBS33974.1"/>
    <property type="molecule type" value="Genomic_DNA"/>
</dbReference>
<dbReference type="AlphaFoldDB" id="A0A2T4Y446"/>
<name>A0A2T4Y446_ENTCL</name>
<evidence type="ECO:0000313" key="3">
    <source>
        <dbReference type="Proteomes" id="UP000241614"/>
    </source>
</evidence>
<organism evidence="2 3">
    <name type="scientific">Enterobacter cloacae</name>
    <dbReference type="NCBI Taxonomy" id="550"/>
    <lineage>
        <taxon>Bacteria</taxon>
        <taxon>Pseudomonadati</taxon>
        <taxon>Pseudomonadota</taxon>
        <taxon>Gammaproteobacteria</taxon>
        <taxon>Enterobacterales</taxon>
        <taxon>Enterobacteriaceae</taxon>
        <taxon>Enterobacter</taxon>
        <taxon>Enterobacter cloacae complex</taxon>
    </lineage>
</organism>
<sequence>MSCILPLQRSFIGILEKHRKPGECILNFRSPDYSPESGYRPVEIRLVGDTGSETSQLTIGQASTR</sequence>
<dbReference type="RefSeq" id="WP_047363938.1">
    <property type="nucleotide sequence ID" value="NZ_AP022126.1"/>
</dbReference>
<dbReference type="Proteomes" id="UP000515488">
    <property type="component" value="Chromosome"/>
</dbReference>
<reference evidence="1 4" key="2">
    <citation type="submission" date="2019-12" db="EMBL/GenBank/DDBJ databases">
        <title>complete genome sequences of Enterobacter cloacae str. WP5-S18-CRE-02 isolated from wastewater treatment plant effluent.</title>
        <authorList>
            <person name="Sekizuka T."/>
            <person name="Itokawa K."/>
            <person name="Yatsu K."/>
            <person name="Inamine Y."/>
            <person name="Kuroda M."/>
        </authorList>
    </citation>
    <scope>NUCLEOTIDE SEQUENCE [LARGE SCALE GENOMIC DNA]</scope>
    <source>
        <strain evidence="1 4">WP5-S18-CRE-02</strain>
    </source>
</reference>
<dbReference type="Gene3D" id="3.10.450.430">
    <property type="entry name" value="Protein of unknown function DUF2787"/>
    <property type="match status" value="1"/>
</dbReference>
<evidence type="ECO:0000313" key="2">
    <source>
        <dbReference type="EMBL" id="PTM36973.1"/>
    </source>
</evidence>
<dbReference type="EMBL" id="PZPP01000006">
    <property type="protein sequence ID" value="PTM36973.1"/>
    <property type="molecule type" value="Genomic_DNA"/>
</dbReference>